<dbReference type="AlphaFoldDB" id="A0AA39HFT2"/>
<sequence length="120" mass="13385">MTRNVALMHPKDKKARMSSMKRRKGRKESFNSYIFKILKGVHNNTGISSKAMSIMNSLVNDIFDRIALEAAQLASYSQRSTIAVNEVQSAVRLMMPGELSAHAVAEANKAVARFENEGKR</sequence>
<dbReference type="GO" id="GO:0003677">
    <property type="term" value="F:DNA binding"/>
    <property type="evidence" value="ECO:0007669"/>
    <property type="project" value="InterPro"/>
</dbReference>
<dbReference type="Proteomes" id="UP001175271">
    <property type="component" value="Unassembled WGS sequence"/>
</dbReference>
<protein>
    <recommendedName>
        <fullName evidence="3">Core Histone H2A/H2B/H3 domain-containing protein</fullName>
    </recommendedName>
</protein>
<evidence type="ECO:0000313" key="5">
    <source>
        <dbReference type="Proteomes" id="UP001175271"/>
    </source>
</evidence>
<dbReference type="InterPro" id="IPR009072">
    <property type="entry name" value="Histone-fold"/>
</dbReference>
<evidence type="ECO:0000313" key="4">
    <source>
        <dbReference type="EMBL" id="KAK0405068.1"/>
    </source>
</evidence>
<accession>A0AA39HFT2</accession>
<comment type="caution">
    <text evidence="4">The sequence shown here is derived from an EMBL/GenBank/DDBJ whole genome shotgun (WGS) entry which is preliminary data.</text>
</comment>
<dbReference type="Pfam" id="PF00125">
    <property type="entry name" value="Histone"/>
    <property type="match status" value="1"/>
</dbReference>
<evidence type="ECO:0000256" key="1">
    <source>
        <dbReference type="ARBA" id="ARBA00006846"/>
    </source>
</evidence>
<comment type="similarity">
    <text evidence="1">Belongs to the histone H2B family.</text>
</comment>
<dbReference type="FunFam" id="1.10.20.10:FF:000043">
    <property type="entry name" value="Histone H2B"/>
    <property type="match status" value="1"/>
</dbReference>
<organism evidence="4 5">
    <name type="scientific">Steinernema hermaphroditum</name>
    <dbReference type="NCBI Taxonomy" id="289476"/>
    <lineage>
        <taxon>Eukaryota</taxon>
        <taxon>Metazoa</taxon>
        <taxon>Ecdysozoa</taxon>
        <taxon>Nematoda</taxon>
        <taxon>Chromadorea</taxon>
        <taxon>Rhabditida</taxon>
        <taxon>Tylenchina</taxon>
        <taxon>Panagrolaimomorpha</taxon>
        <taxon>Strongyloidoidea</taxon>
        <taxon>Steinernematidae</taxon>
        <taxon>Steinernema</taxon>
    </lineage>
</organism>
<dbReference type="SMART" id="SM00427">
    <property type="entry name" value="H2B"/>
    <property type="match status" value="1"/>
</dbReference>
<name>A0AA39HFT2_9BILA</name>
<gene>
    <name evidence="4" type="ORF">QR680_017786</name>
</gene>
<evidence type="ECO:0000256" key="2">
    <source>
        <dbReference type="SAM" id="MobiDB-lite"/>
    </source>
</evidence>
<dbReference type="GO" id="GO:0046982">
    <property type="term" value="F:protein heterodimerization activity"/>
    <property type="evidence" value="ECO:0007669"/>
    <property type="project" value="InterPro"/>
</dbReference>
<feature type="domain" description="Core Histone H2A/H2B/H3" evidence="3">
    <location>
        <begin position="14"/>
        <end position="93"/>
    </location>
</feature>
<dbReference type="CDD" id="cd22910">
    <property type="entry name" value="HFD_H2B"/>
    <property type="match status" value="1"/>
</dbReference>
<dbReference type="PANTHER" id="PTHR23428">
    <property type="entry name" value="HISTONE H2B"/>
    <property type="match status" value="1"/>
</dbReference>
<dbReference type="EMBL" id="JAUCMV010000004">
    <property type="protein sequence ID" value="KAK0405068.1"/>
    <property type="molecule type" value="Genomic_DNA"/>
</dbReference>
<dbReference type="GO" id="GO:0000786">
    <property type="term" value="C:nucleosome"/>
    <property type="evidence" value="ECO:0007669"/>
    <property type="project" value="InterPro"/>
</dbReference>
<reference evidence="4" key="1">
    <citation type="submission" date="2023-06" db="EMBL/GenBank/DDBJ databases">
        <title>Genomic analysis of the entomopathogenic nematode Steinernema hermaphroditum.</title>
        <authorList>
            <person name="Schwarz E.M."/>
            <person name="Heppert J.K."/>
            <person name="Baniya A."/>
            <person name="Schwartz H.T."/>
            <person name="Tan C.-H."/>
            <person name="Antoshechkin I."/>
            <person name="Sternberg P.W."/>
            <person name="Goodrich-Blair H."/>
            <person name="Dillman A.R."/>
        </authorList>
    </citation>
    <scope>NUCLEOTIDE SEQUENCE</scope>
    <source>
        <strain evidence="4">PS9179</strain>
        <tissue evidence="4">Whole animal</tissue>
    </source>
</reference>
<dbReference type="PRINTS" id="PR00621">
    <property type="entry name" value="HISTONEH2B"/>
</dbReference>
<feature type="region of interest" description="Disordered" evidence="2">
    <location>
        <begin position="1"/>
        <end position="25"/>
    </location>
</feature>
<dbReference type="SUPFAM" id="SSF47113">
    <property type="entry name" value="Histone-fold"/>
    <property type="match status" value="1"/>
</dbReference>
<proteinExistence type="inferred from homology"/>
<dbReference type="Gene3D" id="1.10.20.10">
    <property type="entry name" value="Histone, subunit A"/>
    <property type="match status" value="1"/>
</dbReference>
<evidence type="ECO:0000259" key="3">
    <source>
        <dbReference type="Pfam" id="PF00125"/>
    </source>
</evidence>
<dbReference type="InterPro" id="IPR007125">
    <property type="entry name" value="H2A/H2B/H3"/>
</dbReference>
<dbReference type="GO" id="GO:0030527">
    <property type="term" value="F:structural constituent of chromatin"/>
    <property type="evidence" value="ECO:0007669"/>
    <property type="project" value="InterPro"/>
</dbReference>
<keyword evidence="5" id="KW-1185">Reference proteome</keyword>
<dbReference type="GO" id="GO:0005634">
    <property type="term" value="C:nucleus"/>
    <property type="evidence" value="ECO:0007669"/>
    <property type="project" value="UniProtKB-ARBA"/>
</dbReference>
<feature type="compositionally biased region" description="Basic residues" evidence="2">
    <location>
        <begin position="11"/>
        <end position="25"/>
    </location>
</feature>
<dbReference type="InterPro" id="IPR000558">
    <property type="entry name" value="Histone_H2B"/>
</dbReference>